<feature type="compositionally biased region" description="Basic residues" evidence="1">
    <location>
        <begin position="110"/>
        <end position="120"/>
    </location>
</feature>
<name>A0AAF0UR81_SOLVR</name>
<evidence type="ECO:0008006" key="4">
    <source>
        <dbReference type="Google" id="ProtNLM"/>
    </source>
</evidence>
<dbReference type="AlphaFoldDB" id="A0AAF0UR81"/>
<gene>
    <name evidence="2" type="ORF">MTR67_043920</name>
</gene>
<reference evidence="2" key="1">
    <citation type="submission" date="2023-08" db="EMBL/GenBank/DDBJ databases">
        <title>A de novo genome assembly of Solanum verrucosum Schlechtendal, a Mexican diploid species geographically isolated from the other diploid A-genome species in potato relatives.</title>
        <authorList>
            <person name="Hosaka K."/>
        </authorList>
    </citation>
    <scope>NUCLEOTIDE SEQUENCE</scope>
    <source>
        <tissue evidence="2">Young leaves</tissue>
    </source>
</reference>
<dbReference type="EMBL" id="CP133621">
    <property type="protein sequence ID" value="WMV50535.1"/>
    <property type="molecule type" value="Genomic_DNA"/>
</dbReference>
<evidence type="ECO:0000256" key="1">
    <source>
        <dbReference type="SAM" id="MobiDB-lite"/>
    </source>
</evidence>
<dbReference type="Proteomes" id="UP001234989">
    <property type="component" value="Chromosome 10"/>
</dbReference>
<dbReference type="PANTHER" id="PTHR48302:SF2">
    <property type="entry name" value="DUF1985 DOMAIN-CONTAINING PROTEIN"/>
    <property type="match status" value="1"/>
</dbReference>
<protein>
    <recommendedName>
        <fullName evidence="4">Ulp1-like peptidase</fullName>
    </recommendedName>
</protein>
<feature type="region of interest" description="Disordered" evidence="1">
    <location>
        <begin position="72"/>
        <end position="120"/>
    </location>
</feature>
<keyword evidence="3" id="KW-1185">Reference proteome</keyword>
<evidence type="ECO:0000313" key="2">
    <source>
        <dbReference type="EMBL" id="WMV50535.1"/>
    </source>
</evidence>
<accession>A0AAF0UR81</accession>
<dbReference type="PANTHER" id="PTHR48302">
    <property type="entry name" value="ULP1 PROTEASE FAMILY, C-TERMINAL CATALYTIC DOMAIN CONTAINING PROTEIN"/>
    <property type="match status" value="1"/>
</dbReference>
<organism evidence="2 3">
    <name type="scientific">Solanum verrucosum</name>
    <dbReference type="NCBI Taxonomy" id="315347"/>
    <lineage>
        <taxon>Eukaryota</taxon>
        <taxon>Viridiplantae</taxon>
        <taxon>Streptophyta</taxon>
        <taxon>Embryophyta</taxon>
        <taxon>Tracheophyta</taxon>
        <taxon>Spermatophyta</taxon>
        <taxon>Magnoliopsida</taxon>
        <taxon>eudicotyledons</taxon>
        <taxon>Gunneridae</taxon>
        <taxon>Pentapetalae</taxon>
        <taxon>asterids</taxon>
        <taxon>lamiids</taxon>
        <taxon>Solanales</taxon>
        <taxon>Solanaceae</taxon>
        <taxon>Solanoideae</taxon>
        <taxon>Solaneae</taxon>
        <taxon>Solanum</taxon>
    </lineage>
</organism>
<evidence type="ECO:0000313" key="3">
    <source>
        <dbReference type="Proteomes" id="UP001234989"/>
    </source>
</evidence>
<sequence>MYRLNGFPYALNIWVYECASVIHNEIDVKEGNCIPRICNWKVVAAKPKFEMFMETIFIEPTPEEIRSLDLLDNSHIPPTQPDSSNVNHEEVQPEEVPGFEDFSSKPPKQLFRRSTRVVGT</sequence>
<proteinExistence type="predicted"/>